<dbReference type="Pfam" id="PF00126">
    <property type="entry name" value="HTH_1"/>
    <property type="match status" value="1"/>
</dbReference>
<dbReference type="PROSITE" id="PS50931">
    <property type="entry name" value="HTH_LYSR"/>
    <property type="match status" value="1"/>
</dbReference>
<feature type="domain" description="HTH lysR-type" evidence="5">
    <location>
        <begin position="1"/>
        <end position="58"/>
    </location>
</feature>
<dbReference type="GO" id="GO:0000976">
    <property type="term" value="F:transcription cis-regulatory region binding"/>
    <property type="evidence" value="ECO:0007669"/>
    <property type="project" value="TreeGrafter"/>
</dbReference>
<dbReference type="RefSeq" id="WP_089088171.1">
    <property type="nucleotide sequence ID" value="NZ_BCMH01000004.1"/>
</dbReference>
<name>A0A1Z5IN62_9LACO</name>
<reference evidence="6 7" key="1">
    <citation type="submission" date="2015-11" db="EMBL/GenBank/DDBJ databases">
        <title>Draft genome sequences of new species of the genus Lactobacillus isolated from orchardgrass silage.</title>
        <authorList>
            <person name="Tohno M."/>
            <person name="Tanizawa Y."/>
            <person name="Arita M."/>
        </authorList>
    </citation>
    <scope>NUCLEOTIDE SEQUENCE [LARGE SCALE GENOMIC DNA]</scope>
    <source>
        <strain evidence="6 7">IWT140</strain>
    </source>
</reference>
<dbReference type="InterPro" id="IPR000847">
    <property type="entry name" value="LysR_HTH_N"/>
</dbReference>
<evidence type="ECO:0000313" key="7">
    <source>
        <dbReference type="Proteomes" id="UP000198430"/>
    </source>
</evidence>
<sequence length="273" mass="30582">MDKLLVTFIAVYETRNFSLAAKQLFISQPSVSVQINQLEKQLGVSLFDRSGHRQVQPTLAAAKLFSTAEQLRRTWEQGYEQLKQSAEQPQIKVVLGFSQTTSVELLPKVIKPLLADSRFQFEIQTMNSESILQAVVDRKVAYGIIEKPIVADYVLQTELPGDQLVLAGHADARLWLLREPGSGVRHYTEAYIHEQGIVPQQTLVVDSNQSIIGLLTNGIGKTLMSEGILPDQVSRQPLSSQYHRHFYLIGLDQQPNAQLADLRNVLSQVILQP</sequence>
<evidence type="ECO:0000256" key="2">
    <source>
        <dbReference type="ARBA" id="ARBA00023015"/>
    </source>
</evidence>
<keyword evidence="3" id="KW-0238">DNA-binding</keyword>
<accession>A0A1Z5IN62</accession>
<dbReference type="GO" id="GO:0003700">
    <property type="term" value="F:DNA-binding transcription factor activity"/>
    <property type="evidence" value="ECO:0007669"/>
    <property type="project" value="InterPro"/>
</dbReference>
<evidence type="ECO:0000256" key="1">
    <source>
        <dbReference type="ARBA" id="ARBA00009437"/>
    </source>
</evidence>
<evidence type="ECO:0000313" key="6">
    <source>
        <dbReference type="EMBL" id="GAX03194.1"/>
    </source>
</evidence>
<protein>
    <submittedName>
        <fullName evidence="6">LysR family transcriptional regulator</fullName>
    </submittedName>
</protein>
<dbReference type="PANTHER" id="PTHR30126:SF40">
    <property type="entry name" value="HTH-TYPE TRANSCRIPTIONAL REGULATOR GLTR"/>
    <property type="match status" value="1"/>
</dbReference>
<comment type="similarity">
    <text evidence="1">Belongs to the LysR transcriptional regulatory family.</text>
</comment>
<keyword evidence="2" id="KW-0805">Transcription regulation</keyword>
<dbReference type="Proteomes" id="UP000198430">
    <property type="component" value="Unassembled WGS sequence"/>
</dbReference>
<keyword evidence="7" id="KW-1185">Reference proteome</keyword>
<evidence type="ECO:0000256" key="4">
    <source>
        <dbReference type="ARBA" id="ARBA00023163"/>
    </source>
</evidence>
<evidence type="ECO:0000259" key="5">
    <source>
        <dbReference type="PROSITE" id="PS50931"/>
    </source>
</evidence>
<organism evidence="6 7">
    <name type="scientific">Secundilactobacillus pentosiphilus</name>
    <dbReference type="NCBI Taxonomy" id="1714682"/>
    <lineage>
        <taxon>Bacteria</taxon>
        <taxon>Bacillati</taxon>
        <taxon>Bacillota</taxon>
        <taxon>Bacilli</taxon>
        <taxon>Lactobacillales</taxon>
        <taxon>Lactobacillaceae</taxon>
        <taxon>Secundilactobacillus</taxon>
    </lineage>
</organism>
<dbReference type="PRINTS" id="PR00039">
    <property type="entry name" value="HTHLYSR"/>
</dbReference>
<dbReference type="InterPro" id="IPR036390">
    <property type="entry name" value="WH_DNA-bd_sf"/>
</dbReference>
<evidence type="ECO:0000256" key="3">
    <source>
        <dbReference type="ARBA" id="ARBA00023125"/>
    </source>
</evidence>
<dbReference type="AlphaFoldDB" id="A0A1Z5IN62"/>
<dbReference type="EMBL" id="BCMH01000004">
    <property type="protein sequence ID" value="GAX03194.1"/>
    <property type="molecule type" value="Genomic_DNA"/>
</dbReference>
<dbReference type="InterPro" id="IPR005119">
    <property type="entry name" value="LysR_subst-bd"/>
</dbReference>
<keyword evidence="4" id="KW-0804">Transcription</keyword>
<gene>
    <name evidence="6" type="primary">lysR_4</name>
    <name evidence="6" type="ORF">IWT140_00795</name>
</gene>
<dbReference type="InterPro" id="IPR036388">
    <property type="entry name" value="WH-like_DNA-bd_sf"/>
</dbReference>
<proteinExistence type="inferred from homology"/>
<dbReference type="Gene3D" id="1.10.10.10">
    <property type="entry name" value="Winged helix-like DNA-binding domain superfamily/Winged helix DNA-binding domain"/>
    <property type="match status" value="1"/>
</dbReference>
<comment type="caution">
    <text evidence="6">The sequence shown here is derived from an EMBL/GenBank/DDBJ whole genome shotgun (WGS) entry which is preliminary data.</text>
</comment>
<dbReference type="PANTHER" id="PTHR30126">
    <property type="entry name" value="HTH-TYPE TRANSCRIPTIONAL REGULATOR"/>
    <property type="match status" value="1"/>
</dbReference>
<dbReference type="Pfam" id="PF03466">
    <property type="entry name" value="LysR_substrate"/>
    <property type="match status" value="1"/>
</dbReference>
<dbReference type="SUPFAM" id="SSF53850">
    <property type="entry name" value="Periplasmic binding protein-like II"/>
    <property type="match status" value="1"/>
</dbReference>
<dbReference type="Gene3D" id="3.40.190.10">
    <property type="entry name" value="Periplasmic binding protein-like II"/>
    <property type="match status" value="2"/>
</dbReference>
<dbReference type="SUPFAM" id="SSF46785">
    <property type="entry name" value="Winged helix' DNA-binding domain"/>
    <property type="match status" value="1"/>
</dbReference>